<name>A0A4V2RS98_9GAMM</name>
<dbReference type="SUPFAM" id="SSF53474">
    <property type="entry name" value="alpha/beta-Hydrolases"/>
    <property type="match status" value="1"/>
</dbReference>
<proteinExistence type="predicted"/>
<keyword evidence="3" id="KW-1185">Reference proteome</keyword>
<dbReference type="Gene3D" id="3.40.50.1820">
    <property type="entry name" value="alpha/beta hydrolase"/>
    <property type="match status" value="1"/>
</dbReference>
<dbReference type="Proteomes" id="UP000294832">
    <property type="component" value="Unassembled WGS sequence"/>
</dbReference>
<dbReference type="PANTHER" id="PTHR43798:SF33">
    <property type="entry name" value="HYDROLASE, PUTATIVE (AFU_ORTHOLOGUE AFUA_2G14860)-RELATED"/>
    <property type="match status" value="1"/>
</dbReference>
<comment type="caution">
    <text evidence="2">The sequence shown here is derived from an EMBL/GenBank/DDBJ whole genome shotgun (WGS) entry which is preliminary data.</text>
</comment>
<evidence type="ECO:0000313" key="2">
    <source>
        <dbReference type="EMBL" id="TCN83692.1"/>
    </source>
</evidence>
<dbReference type="GO" id="GO:0016020">
    <property type="term" value="C:membrane"/>
    <property type="evidence" value="ECO:0007669"/>
    <property type="project" value="TreeGrafter"/>
</dbReference>
<dbReference type="InterPro" id="IPR000073">
    <property type="entry name" value="AB_hydrolase_1"/>
</dbReference>
<accession>A0A4V2RS98</accession>
<dbReference type="EMBL" id="SLWF01000014">
    <property type="protein sequence ID" value="TCN83692.1"/>
    <property type="molecule type" value="Genomic_DNA"/>
</dbReference>
<evidence type="ECO:0000313" key="3">
    <source>
        <dbReference type="Proteomes" id="UP000294832"/>
    </source>
</evidence>
<dbReference type="InterPro" id="IPR050266">
    <property type="entry name" value="AB_hydrolase_sf"/>
</dbReference>
<organism evidence="2 3">
    <name type="scientific">Shewanella fodinae</name>
    <dbReference type="NCBI Taxonomy" id="552357"/>
    <lineage>
        <taxon>Bacteria</taxon>
        <taxon>Pseudomonadati</taxon>
        <taxon>Pseudomonadota</taxon>
        <taxon>Gammaproteobacteria</taxon>
        <taxon>Alteromonadales</taxon>
        <taxon>Shewanellaceae</taxon>
        <taxon>Shewanella</taxon>
    </lineage>
</organism>
<evidence type="ECO:0000259" key="1">
    <source>
        <dbReference type="Pfam" id="PF00561"/>
    </source>
</evidence>
<protein>
    <submittedName>
        <fullName evidence="2">Pimeloyl-ACP methyl ester carboxylesterase</fullName>
    </submittedName>
</protein>
<gene>
    <name evidence="2" type="ORF">EDC91_11490</name>
</gene>
<dbReference type="PANTHER" id="PTHR43798">
    <property type="entry name" value="MONOACYLGLYCEROL LIPASE"/>
    <property type="match status" value="1"/>
</dbReference>
<dbReference type="InterPro" id="IPR029058">
    <property type="entry name" value="AB_hydrolase_fold"/>
</dbReference>
<dbReference type="AlphaFoldDB" id="A0A4V2RS98"/>
<dbReference type="PRINTS" id="PR00111">
    <property type="entry name" value="ABHYDROLASE"/>
</dbReference>
<dbReference type="RefSeq" id="WP_133039139.1">
    <property type="nucleotide sequence ID" value="NZ_SLWF01000014.1"/>
</dbReference>
<dbReference type="OrthoDB" id="149912at2"/>
<dbReference type="Pfam" id="PF00561">
    <property type="entry name" value="Abhydrolase_1"/>
    <property type="match status" value="1"/>
</dbReference>
<sequence length="295" mass="33331">MELWQSSGPVNGEIDLGEQTVAIRAWGDAHKPLLVGLHGWLDNANSFEPLASHLQADYRVLAIDWPGHGWSPRRPGNYPLHWVDYLYDLHRLLNVVSADTPVYIVGHSLGGIVASAYAAAYPERVVALVLIEALTPLFEDISYQRSRLRKSFRQTMEKSRLPRHYCELERAVDSRCRLTGLEPQWCRLILQRNIAHDAAGSYWRTDPRLRTDSPQRLSLAQVEQLMQGIAIPSLLLTGTEGYASLAELLPKVTPWFRHLTKVQLTGNHHLHMENAAKVALAIKDFLELPNCIGRD</sequence>
<feature type="domain" description="AB hydrolase-1" evidence="1">
    <location>
        <begin position="32"/>
        <end position="275"/>
    </location>
</feature>
<reference evidence="2 3" key="1">
    <citation type="submission" date="2019-03" db="EMBL/GenBank/DDBJ databases">
        <title>Freshwater and sediment microbial communities from various areas in North America, analyzing microbe dynamics in response to fracking.</title>
        <authorList>
            <person name="Lamendella R."/>
        </authorList>
    </citation>
    <scope>NUCLEOTIDE SEQUENCE [LARGE SCALE GENOMIC DNA]</scope>
    <source>
        <strain evidence="2 3">74A</strain>
    </source>
</reference>